<dbReference type="InterPro" id="IPR021251">
    <property type="entry name" value="DUF2793"/>
</dbReference>
<protein>
    <submittedName>
        <fullName evidence="1">Uncharacterized protein DUF2793</fullName>
    </submittedName>
</protein>
<organism evidence="1 2">
    <name type="scientific">Cereibacter ovatus</name>
    <dbReference type="NCBI Taxonomy" id="439529"/>
    <lineage>
        <taxon>Bacteria</taxon>
        <taxon>Pseudomonadati</taxon>
        <taxon>Pseudomonadota</taxon>
        <taxon>Alphaproteobacteria</taxon>
        <taxon>Rhodobacterales</taxon>
        <taxon>Paracoccaceae</taxon>
        <taxon>Cereibacter</taxon>
    </lineage>
</organism>
<dbReference type="AlphaFoldDB" id="A0A285D3M5"/>
<dbReference type="EMBL" id="OAOQ01000021">
    <property type="protein sequence ID" value="SNX74295.1"/>
    <property type="molecule type" value="Genomic_DNA"/>
</dbReference>
<dbReference type="Pfam" id="PF10983">
    <property type="entry name" value="DUF2793"/>
    <property type="match status" value="1"/>
</dbReference>
<proteinExistence type="predicted"/>
<dbReference type="RefSeq" id="WP_097031637.1">
    <property type="nucleotide sequence ID" value="NZ_OAOQ01000021.1"/>
</dbReference>
<dbReference type="OrthoDB" id="564699at2"/>
<gene>
    <name evidence="1" type="ORF">SAMN05878503_12135</name>
</gene>
<evidence type="ECO:0000313" key="2">
    <source>
        <dbReference type="Proteomes" id="UP000219467"/>
    </source>
</evidence>
<sequence>MSDTSPILSLPYILPSQAQKHVTHNEAIRLLDALVQSAVIDRDRTAPPAAPAPGARHLVAAGATGPWAGQDGRLAVWDGESALWRFLVPVQGWQCFVLAEGIGLVFTATGWQVLSRLAPEFPQLGIATSADQTNRLAVASPATLLTHAGAGHQVKVNKAAAGETASLLFQSNWSGRAEMGLAGNDDFSVKVSPDGSAFLTALQADRATGRVTLPGGLTLDGTLTGGAVQDAPADATAGRLLTVGAFGLGGLAPLIGNASVTDGSIVPGFHAYDTTLGSSGGPTGTKTGILLHQRRAAGGGEVQLLIVDSATSSASTPGITFSRSRAAGAWSVWYPGGIVASNSNANGRFIRHQDGTQTCWQSVTTSTSAEVTATFPVGFSTTSGLITTTGVNSPAAAAITARVTGRTTTGVSVSAFDAASLRVQATVELISMGRWY</sequence>
<reference evidence="2" key="1">
    <citation type="submission" date="2017-08" db="EMBL/GenBank/DDBJ databases">
        <authorList>
            <person name="Varghese N."/>
            <person name="Submissions S."/>
        </authorList>
    </citation>
    <scope>NUCLEOTIDE SEQUENCE [LARGE SCALE GENOMIC DNA]</scope>
    <source>
        <strain evidence="2">JA234</strain>
    </source>
</reference>
<name>A0A285D3M5_9RHOB</name>
<keyword evidence="2" id="KW-1185">Reference proteome</keyword>
<accession>A0A285D3M5</accession>
<evidence type="ECO:0000313" key="1">
    <source>
        <dbReference type="EMBL" id="SNX74295.1"/>
    </source>
</evidence>
<dbReference type="Proteomes" id="UP000219467">
    <property type="component" value="Unassembled WGS sequence"/>
</dbReference>